<reference evidence="3 4" key="1">
    <citation type="submission" date="2015-07" db="EMBL/GenBank/DDBJ databases">
        <title>Whole genome sequence of Ardenticatena maritima DSM 23922.</title>
        <authorList>
            <person name="Hemp J."/>
            <person name="Ward L.M."/>
            <person name="Pace L.A."/>
            <person name="Fischer W.W."/>
        </authorList>
    </citation>
    <scope>NUCLEOTIDE SEQUENCE [LARGE SCALE GENOMIC DNA]</scope>
    <source>
        <strain evidence="3 4">110S</strain>
    </source>
</reference>
<evidence type="ECO:0000313" key="3">
    <source>
        <dbReference type="EMBL" id="KPL86571.1"/>
    </source>
</evidence>
<dbReference type="InterPro" id="IPR051199">
    <property type="entry name" value="LPS_LOS_Heptosyltrfase"/>
</dbReference>
<evidence type="ECO:0008006" key="5">
    <source>
        <dbReference type="Google" id="ProtNLM"/>
    </source>
</evidence>
<dbReference type="InterPro" id="IPR002201">
    <property type="entry name" value="Glyco_trans_9"/>
</dbReference>
<comment type="caution">
    <text evidence="3">The sequence shown here is derived from an EMBL/GenBank/DDBJ whole genome shotgun (WGS) entry which is preliminary data.</text>
</comment>
<keyword evidence="2" id="KW-0808">Transferase</keyword>
<dbReference type="GO" id="GO:0009244">
    <property type="term" value="P:lipopolysaccharide core region biosynthetic process"/>
    <property type="evidence" value="ECO:0007669"/>
    <property type="project" value="TreeGrafter"/>
</dbReference>
<dbReference type="AlphaFoldDB" id="A0A0P6YB02"/>
<dbReference type="GO" id="GO:0008713">
    <property type="term" value="F:ADP-heptose-lipopolysaccharide heptosyltransferase activity"/>
    <property type="evidence" value="ECO:0007669"/>
    <property type="project" value="TreeGrafter"/>
</dbReference>
<sequence>MLHAAARLAARRPTPPPPDTPRRLVLIRPDHLGDILFLTPVLPLLREALPHTHITALVGRWAAPLLTGHPALDAVETLDFPWFDRQPRRSLWDPYARLFRAAQTLAGRFDTAVILRFDHWWGGWLAAQAGIPRRIGYATPALAPFLTDAVPYTEGLHEVVQNARLLNRFGVPATLSPHIAPLFFPLDDAARARARTLPTPPGSGPLVAIHPGSGAPVKRWRPEKWGALATMLHTRYGARFVLTGGPAERDLAAAVAAHTDAPLVNLAGQTDLPTLAALFERCALVIGPDSGPLHIAVAVGTPTVHLYGPVSPATFGPWGPPERHRVVTRALACQYCHRLDWPEEVLADHPCVHGISVEAVLAAAETLLRG</sequence>
<keyword evidence="1" id="KW-0328">Glycosyltransferase</keyword>
<gene>
    <name evidence="3" type="ORF">SE16_13460</name>
</gene>
<name>A0A0P6YB02_9CHLR</name>
<dbReference type="Pfam" id="PF01075">
    <property type="entry name" value="Glyco_transf_9"/>
    <property type="match status" value="1"/>
</dbReference>
<organism evidence="3 4">
    <name type="scientific">Ardenticatena maritima</name>
    <dbReference type="NCBI Taxonomy" id="872965"/>
    <lineage>
        <taxon>Bacteria</taxon>
        <taxon>Bacillati</taxon>
        <taxon>Chloroflexota</taxon>
        <taxon>Ardenticatenia</taxon>
        <taxon>Ardenticatenales</taxon>
        <taxon>Ardenticatenaceae</taxon>
        <taxon>Ardenticatena</taxon>
    </lineage>
</organism>
<protein>
    <recommendedName>
        <fullName evidence="5">Heptosyltransferase II</fullName>
    </recommendedName>
</protein>
<dbReference type="EMBL" id="LGKN01000009">
    <property type="protein sequence ID" value="KPL86571.1"/>
    <property type="molecule type" value="Genomic_DNA"/>
</dbReference>
<proteinExistence type="predicted"/>
<evidence type="ECO:0000256" key="1">
    <source>
        <dbReference type="ARBA" id="ARBA00022676"/>
    </source>
</evidence>
<dbReference type="GO" id="GO:0005829">
    <property type="term" value="C:cytosol"/>
    <property type="evidence" value="ECO:0007669"/>
    <property type="project" value="TreeGrafter"/>
</dbReference>
<dbReference type="SUPFAM" id="SSF53756">
    <property type="entry name" value="UDP-Glycosyltransferase/glycogen phosphorylase"/>
    <property type="match status" value="1"/>
</dbReference>
<dbReference type="PANTHER" id="PTHR30160:SF1">
    <property type="entry name" value="LIPOPOLYSACCHARIDE 1,2-N-ACETYLGLUCOSAMINETRANSFERASE-RELATED"/>
    <property type="match status" value="1"/>
</dbReference>
<evidence type="ECO:0000313" key="4">
    <source>
        <dbReference type="Proteomes" id="UP000050502"/>
    </source>
</evidence>
<dbReference type="Gene3D" id="3.40.50.2000">
    <property type="entry name" value="Glycogen Phosphorylase B"/>
    <property type="match status" value="2"/>
</dbReference>
<dbReference type="PANTHER" id="PTHR30160">
    <property type="entry name" value="TETRAACYLDISACCHARIDE 4'-KINASE-RELATED"/>
    <property type="match status" value="1"/>
</dbReference>
<dbReference type="Proteomes" id="UP000050502">
    <property type="component" value="Unassembled WGS sequence"/>
</dbReference>
<evidence type="ECO:0000256" key="2">
    <source>
        <dbReference type="ARBA" id="ARBA00022679"/>
    </source>
</evidence>
<accession>A0A0P6YB02</accession>
<dbReference type="CDD" id="cd03789">
    <property type="entry name" value="GT9_LPS_heptosyltransferase"/>
    <property type="match status" value="1"/>
</dbReference>